<protein>
    <submittedName>
        <fullName evidence="1">Uncharacterized protein</fullName>
    </submittedName>
</protein>
<gene>
    <name evidence="1" type="ORF">QWY15_05455</name>
</gene>
<dbReference type="RefSeq" id="WP_301725688.1">
    <property type="nucleotide sequence ID" value="NZ_JAUJWW010000002.1"/>
</dbReference>
<reference evidence="1 2" key="1">
    <citation type="submission" date="2023-06" db="EMBL/GenBank/DDBJ databases">
        <title>Novel species in genus Planococcus.</title>
        <authorList>
            <person name="Ning S."/>
        </authorList>
    </citation>
    <scope>NUCLEOTIDE SEQUENCE [LARGE SCALE GENOMIC DNA]</scope>
    <source>
        <strain evidence="1 2">N064</strain>
    </source>
</reference>
<dbReference type="Proteomes" id="UP001172054">
    <property type="component" value="Unassembled WGS sequence"/>
</dbReference>
<evidence type="ECO:0000313" key="1">
    <source>
        <dbReference type="EMBL" id="MDN7226740.1"/>
    </source>
</evidence>
<accession>A0ABT8MPD1</accession>
<evidence type="ECO:0000313" key="2">
    <source>
        <dbReference type="Proteomes" id="UP001172054"/>
    </source>
</evidence>
<dbReference type="EMBL" id="JAUJWW010000002">
    <property type="protein sequence ID" value="MDN7226740.1"/>
    <property type="molecule type" value="Genomic_DNA"/>
</dbReference>
<name>A0ABT8MPD1_9BACL</name>
<keyword evidence="2" id="KW-1185">Reference proteome</keyword>
<comment type="caution">
    <text evidence="1">The sequence shown here is derived from an EMBL/GenBank/DDBJ whole genome shotgun (WGS) entry which is preliminary data.</text>
</comment>
<organism evidence="1 2">
    <name type="scientific">Planococcus liqunii</name>
    <dbReference type="NCBI Taxonomy" id="3058394"/>
    <lineage>
        <taxon>Bacteria</taxon>
        <taxon>Bacillati</taxon>
        <taxon>Bacillota</taxon>
        <taxon>Bacilli</taxon>
        <taxon>Bacillales</taxon>
        <taxon>Caryophanaceae</taxon>
        <taxon>Planococcus</taxon>
    </lineage>
</organism>
<proteinExistence type="predicted"/>
<sequence length="177" mass="20465">MKQYHFKDGLYMGKGKVLPVENEKKESIGYIEKEDISRFEKGSSFSYTFNNGTTVVMGIEKRSIKNFLVATYIIKMEGITYTLKDKAGNSLLYFCVVGEIDGKNIRIDENWSQEVEIKIDGIHIATIKPDDFSFKTRILLEENFDESSTFFAVSVLMYFMYKIYKKEAAFIENLISD</sequence>